<dbReference type="PANTHER" id="PTHR31571">
    <property type="entry name" value="ALTERED INHERITANCE OF MITOCHONDRIA PROTEIN 6"/>
    <property type="match status" value="1"/>
</dbReference>
<feature type="chain" id="PRO_5005818689" description="Altered inheritance of mitochondria protein 6" evidence="1">
    <location>
        <begin position="20"/>
        <end position="305"/>
    </location>
</feature>
<dbReference type="RefSeq" id="XP_017993689.1">
    <property type="nucleotide sequence ID" value="XM_018137984.1"/>
</dbReference>
<dbReference type="AlphaFoldDB" id="A0A0M8MSU2"/>
<gene>
    <name evidence="2" type="ORF">Malapachy_3516</name>
</gene>
<dbReference type="Proteomes" id="UP000037751">
    <property type="component" value="Unassembled WGS sequence"/>
</dbReference>
<feature type="signal peptide" evidence="1">
    <location>
        <begin position="1"/>
        <end position="19"/>
    </location>
</feature>
<evidence type="ECO:0008006" key="4">
    <source>
        <dbReference type="Google" id="ProtNLM"/>
    </source>
</evidence>
<name>A0A0M8MSU2_9BASI</name>
<dbReference type="EMBL" id="LGAV01000001">
    <property type="protein sequence ID" value="KOS16057.1"/>
    <property type="molecule type" value="Genomic_DNA"/>
</dbReference>
<protein>
    <recommendedName>
        <fullName evidence="4">Altered inheritance of mitochondria protein 6</fullName>
    </recommendedName>
</protein>
<dbReference type="STRING" id="77020.A0A0M8MSU2"/>
<sequence length="305" mass="34311">MLALLPVLGTAFAAAVAMAADPIKANRTVLFHSHNDYVHQRSVYDAFDHDVYSYEADCWWNEEAQKFYVAHTAVSIDPSKTLQTQTLDRVLKIMEGKYSDKYKSSDPDTFLKDPANKPTSSPDWYKYYSEGFGGVRPLQVVIEIKSGDGGSSWKHIVEALEPFRQRGWLTKFENGKIHYGPLIVVGTGGTPFNQMISQSKRDYFYDCPLGSLDSNSQYSSTICPIASRSYVDVPESNLGLTPPPPKSVIHYHDMIAQAHQYQTTARFYGILPANAAKYDDFNMLLQQGADWLNIDWFEDAEAYGA</sequence>
<proteinExistence type="predicted"/>
<reference evidence="2 3" key="1">
    <citation type="submission" date="2015-07" db="EMBL/GenBank/DDBJ databases">
        <title>Draft Genome Sequence of Malassezia furfur CBS1878 and Malassezia pachydermatis CBS1879.</title>
        <authorList>
            <person name="Triana S."/>
            <person name="Ohm R."/>
            <person name="Gonzalez A."/>
            <person name="DeCock H."/>
            <person name="Restrepo S."/>
            <person name="Celis A."/>
        </authorList>
    </citation>
    <scope>NUCLEOTIDE SEQUENCE [LARGE SCALE GENOMIC DNA]</scope>
    <source>
        <strain evidence="2 3">CBS 1879</strain>
    </source>
</reference>
<comment type="caution">
    <text evidence="2">The sequence shown here is derived from an EMBL/GenBank/DDBJ whole genome shotgun (WGS) entry which is preliminary data.</text>
</comment>
<dbReference type="PANTHER" id="PTHR31571:SF1">
    <property type="entry name" value="ALTERED INHERITANCE OF MITOCHONDRIA PROTEIN 6"/>
    <property type="match status" value="1"/>
</dbReference>
<evidence type="ECO:0000256" key="1">
    <source>
        <dbReference type="SAM" id="SignalP"/>
    </source>
</evidence>
<dbReference type="VEuPathDB" id="FungiDB:Malapachy_3516"/>
<keyword evidence="1" id="KW-0732">Signal</keyword>
<dbReference type="GeneID" id="28729860"/>
<dbReference type="InterPro" id="IPR051236">
    <property type="entry name" value="HAT_RTT109-like"/>
</dbReference>
<evidence type="ECO:0000313" key="2">
    <source>
        <dbReference type="EMBL" id="KOS16057.1"/>
    </source>
</evidence>
<dbReference type="OrthoDB" id="4153866at2759"/>
<organism evidence="2 3">
    <name type="scientific">Malassezia pachydermatis</name>
    <dbReference type="NCBI Taxonomy" id="77020"/>
    <lineage>
        <taxon>Eukaryota</taxon>
        <taxon>Fungi</taxon>
        <taxon>Dikarya</taxon>
        <taxon>Basidiomycota</taxon>
        <taxon>Ustilaginomycotina</taxon>
        <taxon>Malasseziomycetes</taxon>
        <taxon>Malasseziales</taxon>
        <taxon>Malasseziaceae</taxon>
        <taxon>Malassezia</taxon>
    </lineage>
</organism>
<accession>A0A0M8MSU2</accession>
<keyword evidence="3" id="KW-1185">Reference proteome</keyword>
<evidence type="ECO:0000313" key="3">
    <source>
        <dbReference type="Proteomes" id="UP000037751"/>
    </source>
</evidence>